<name>A0A151S0B5_CAJCA</name>
<organism evidence="2 3">
    <name type="scientific">Cajanus cajan</name>
    <name type="common">Pigeon pea</name>
    <name type="synonym">Cajanus indicus</name>
    <dbReference type="NCBI Taxonomy" id="3821"/>
    <lineage>
        <taxon>Eukaryota</taxon>
        <taxon>Viridiplantae</taxon>
        <taxon>Streptophyta</taxon>
        <taxon>Embryophyta</taxon>
        <taxon>Tracheophyta</taxon>
        <taxon>Spermatophyta</taxon>
        <taxon>Magnoliopsida</taxon>
        <taxon>eudicotyledons</taxon>
        <taxon>Gunneridae</taxon>
        <taxon>Pentapetalae</taxon>
        <taxon>rosids</taxon>
        <taxon>fabids</taxon>
        <taxon>Fabales</taxon>
        <taxon>Fabaceae</taxon>
        <taxon>Papilionoideae</taxon>
        <taxon>50 kb inversion clade</taxon>
        <taxon>NPAAA clade</taxon>
        <taxon>indigoferoid/millettioid clade</taxon>
        <taxon>Phaseoleae</taxon>
        <taxon>Cajanus</taxon>
    </lineage>
</organism>
<sequence length="54" mass="6118">NGLYILQGNKVVGATAISFISDLDQTHLWHMRLGHMNKHGIDELSKRVFLGKRT</sequence>
<dbReference type="Gramene" id="C.cajan_28701.t">
    <property type="protein sequence ID" value="C.cajan_28701.t.cds1"/>
    <property type="gene ID" value="C.cajan_28701"/>
</dbReference>
<gene>
    <name evidence="2" type="ORF">KK1_030103</name>
</gene>
<keyword evidence="3" id="KW-1185">Reference proteome</keyword>
<feature type="non-terminal residue" evidence="2">
    <location>
        <position position="1"/>
    </location>
</feature>
<dbReference type="EMBL" id="KQ483505">
    <property type="protein sequence ID" value="KYP48219.1"/>
    <property type="molecule type" value="Genomic_DNA"/>
</dbReference>
<dbReference type="InterPro" id="IPR025724">
    <property type="entry name" value="GAG-pre-integrase_dom"/>
</dbReference>
<evidence type="ECO:0000313" key="2">
    <source>
        <dbReference type="EMBL" id="KYP48219.1"/>
    </source>
</evidence>
<dbReference type="AlphaFoldDB" id="A0A151S0B5"/>
<evidence type="ECO:0000259" key="1">
    <source>
        <dbReference type="Pfam" id="PF13976"/>
    </source>
</evidence>
<protein>
    <recommendedName>
        <fullName evidence="1">GAG-pre-integrase domain-containing protein</fullName>
    </recommendedName>
</protein>
<proteinExistence type="predicted"/>
<dbReference type="Proteomes" id="UP000075243">
    <property type="component" value="Unassembled WGS sequence"/>
</dbReference>
<reference evidence="2" key="1">
    <citation type="journal article" date="2012" name="Nat. Biotechnol.">
        <title>Draft genome sequence of pigeonpea (Cajanus cajan), an orphan legume crop of resource-poor farmers.</title>
        <authorList>
            <person name="Varshney R.K."/>
            <person name="Chen W."/>
            <person name="Li Y."/>
            <person name="Bharti A.K."/>
            <person name="Saxena R.K."/>
            <person name="Schlueter J.A."/>
            <person name="Donoghue M.T."/>
            <person name="Azam S."/>
            <person name="Fan G."/>
            <person name="Whaley A.M."/>
            <person name="Farmer A.D."/>
            <person name="Sheridan J."/>
            <person name="Iwata A."/>
            <person name="Tuteja R."/>
            <person name="Penmetsa R.V."/>
            <person name="Wu W."/>
            <person name="Upadhyaya H.D."/>
            <person name="Yang S.P."/>
            <person name="Shah T."/>
            <person name="Saxena K.B."/>
            <person name="Michael T."/>
            <person name="McCombie W.R."/>
            <person name="Yang B."/>
            <person name="Zhang G."/>
            <person name="Yang H."/>
            <person name="Wang J."/>
            <person name="Spillane C."/>
            <person name="Cook D.R."/>
            <person name="May G.D."/>
            <person name="Xu X."/>
            <person name="Jackson S.A."/>
        </authorList>
    </citation>
    <scope>NUCLEOTIDE SEQUENCE [LARGE SCALE GENOMIC DNA]</scope>
</reference>
<feature type="domain" description="GAG-pre-integrase" evidence="1">
    <location>
        <begin position="2"/>
        <end position="50"/>
    </location>
</feature>
<accession>A0A151S0B5</accession>
<evidence type="ECO:0000313" key="3">
    <source>
        <dbReference type="Proteomes" id="UP000075243"/>
    </source>
</evidence>
<dbReference type="Pfam" id="PF13976">
    <property type="entry name" value="gag_pre-integrs"/>
    <property type="match status" value="1"/>
</dbReference>